<dbReference type="CDD" id="cd19075">
    <property type="entry name" value="AKR_AKR7A1-5"/>
    <property type="match status" value="1"/>
</dbReference>
<keyword evidence="4" id="KW-1185">Reference proteome</keyword>
<name>A0A9N9VL41_9HYPO</name>
<organism evidence="3 4">
    <name type="scientific">Clonostachys rhizophaga</name>
    <dbReference type="NCBI Taxonomy" id="160324"/>
    <lineage>
        <taxon>Eukaryota</taxon>
        <taxon>Fungi</taxon>
        <taxon>Dikarya</taxon>
        <taxon>Ascomycota</taxon>
        <taxon>Pezizomycotina</taxon>
        <taxon>Sordariomycetes</taxon>
        <taxon>Hypocreomycetidae</taxon>
        <taxon>Hypocreales</taxon>
        <taxon>Bionectriaceae</taxon>
        <taxon>Clonostachys</taxon>
    </lineage>
</organism>
<dbReference type="Gene3D" id="3.20.20.100">
    <property type="entry name" value="NADP-dependent oxidoreductase domain"/>
    <property type="match status" value="1"/>
</dbReference>
<dbReference type="OrthoDB" id="2310150at2759"/>
<dbReference type="AlphaFoldDB" id="A0A9N9VL41"/>
<dbReference type="PROSITE" id="PS00062">
    <property type="entry name" value="ALDOKETO_REDUCTASE_2"/>
    <property type="match status" value="1"/>
</dbReference>
<accession>A0A9N9VL41</accession>
<evidence type="ECO:0000256" key="1">
    <source>
        <dbReference type="ARBA" id="ARBA00023002"/>
    </source>
</evidence>
<evidence type="ECO:0000259" key="2">
    <source>
        <dbReference type="Pfam" id="PF00248"/>
    </source>
</evidence>
<proteinExistence type="predicted"/>
<sequence length="322" mass="35260">MYTSNGLQVIFGAAGIGPEAFRDVAREQLDVLLAENITALDTSEMYPGCEDELAYLKATSTFEIHAKVAGGASPGRQYDAIIEAGRERLRKLNVGQVEIFYLHAPDNSVPVSDQVKAYDALYQQGAFKYLGLCNFTPEELEGFYNAAKSNNCVLPTVYQGSYSAVSRVAETELIPLLRKLGIRYVAYGPISGGLLAKSREELLRGTGRFDPNNFVGTVYNALFNKPPYLKALDAWGEIAGQGGISRAELAYRWIIFHSALSGDHGDGIIFSASSVAQLENTIKFFKAGPLESDIVKRADAVWKIVEPEAPLDNWHGYLKGLF</sequence>
<comment type="caution">
    <text evidence="3">The sequence shown here is derived from an EMBL/GenBank/DDBJ whole genome shotgun (WGS) entry which is preliminary data.</text>
</comment>
<dbReference type="InterPro" id="IPR050523">
    <property type="entry name" value="AKR_Detox_Biosynth"/>
</dbReference>
<dbReference type="InterPro" id="IPR036812">
    <property type="entry name" value="NAD(P)_OxRdtase_dom_sf"/>
</dbReference>
<dbReference type="SUPFAM" id="SSF51430">
    <property type="entry name" value="NAD(P)-linked oxidoreductase"/>
    <property type="match status" value="1"/>
</dbReference>
<dbReference type="InterPro" id="IPR023210">
    <property type="entry name" value="NADP_OxRdtase_dom"/>
</dbReference>
<dbReference type="EMBL" id="CABFNQ020000694">
    <property type="protein sequence ID" value="CAH0023728.1"/>
    <property type="molecule type" value="Genomic_DNA"/>
</dbReference>
<reference evidence="3" key="1">
    <citation type="submission" date="2021-10" db="EMBL/GenBank/DDBJ databases">
        <authorList>
            <person name="Piombo E."/>
        </authorList>
    </citation>
    <scope>NUCLEOTIDE SEQUENCE</scope>
</reference>
<keyword evidence="1" id="KW-0560">Oxidoreductase</keyword>
<dbReference type="GO" id="GO:0016491">
    <property type="term" value="F:oxidoreductase activity"/>
    <property type="evidence" value="ECO:0007669"/>
    <property type="project" value="UniProtKB-KW"/>
</dbReference>
<gene>
    <name evidence="3" type="ORF">CRHIZ90672A_00000137</name>
</gene>
<protein>
    <recommendedName>
        <fullName evidence="2">NADP-dependent oxidoreductase domain-containing protein</fullName>
    </recommendedName>
</protein>
<dbReference type="Proteomes" id="UP000696573">
    <property type="component" value="Unassembled WGS sequence"/>
</dbReference>
<dbReference type="PANTHER" id="PTHR43364">
    <property type="entry name" value="NADH-SPECIFIC METHYLGLYOXAL REDUCTASE-RELATED"/>
    <property type="match status" value="1"/>
</dbReference>
<evidence type="ECO:0000313" key="4">
    <source>
        <dbReference type="Proteomes" id="UP000696573"/>
    </source>
</evidence>
<feature type="domain" description="NADP-dependent oxidoreductase" evidence="2">
    <location>
        <begin position="9"/>
        <end position="302"/>
    </location>
</feature>
<evidence type="ECO:0000313" key="3">
    <source>
        <dbReference type="EMBL" id="CAH0023728.1"/>
    </source>
</evidence>
<dbReference type="InterPro" id="IPR018170">
    <property type="entry name" value="Aldo/ket_reductase_CS"/>
</dbReference>
<dbReference type="Pfam" id="PF00248">
    <property type="entry name" value="Aldo_ket_red"/>
    <property type="match status" value="1"/>
</dbReference>
<dbReference type="PANTHER" id="PTHR43364:SF4">
    <property type="entry name" value="NAD(P)-LINKED OXIDOREDUCTASE SUPERFAMILY PROTEIN"/>
    <property type="match status" value="1"/>
</dbReference>